<sequence length="143" mass="15461">MYGHWLDVIRKQAFGSRLALEQWKSCISSGQTSTGSGPSPTDCDSPGAEPNSENADAQTQVLQMWPVGLPSLQGDVTQGDNGWADPGNRPLSSGKRSGLRGGPGPHWGWSWEPLGAVVLVGNAFRKNRIDWRENNDFKANAKT</sequence>
<feature type="region of interest" description="Disordered" evidence="1">
    <location>
        <begin position="28"/>
        <end position="107"/>
    </location>
</feature>
<evidence type="ECO:0000313" key="2">
    <source>
        <dbReference type="EMBL" id="OPJ88199.1"/>
    </source>
</evidence>
<name>A0A1V4KUN5_PATFA</name>
<comment type="caution">
    <text evidence="2">The sequence shown here is derived from an EMBL/GenBank/DDBJ whole genome shotgun (WGS) entry which is preliminary data.</text>
</comment>
<evidence type="ECO:0000256" key="1">
    <source>
        <dbReference type="SAM" id="MobiDB-lite"/>
    </source>
</evidence>
<evidence type="ECO:0000313" key="3">
    <source>
        <dbReference type="Proteomes" id="UP000190648"/>
    </source>
</evidence>
<accession>A0A1V4KUN5</accession>
<proteinExistence type="predicted"/>
<dbReference type="Proteomes" id="UP000190648">
    <property type="component" value="Unassembled WGS sequence"/>
</dbReference>
<keyword evidence="3" id="KW-1185">Reference proteome</keyword>
<dbReference type="EMBL" id="LSYS01001584">
    <property type="protein sequence ID" value="OPJ88199.1"/>
    <property type="molecule type" value="Genomic_DNA"/>
</dbReference>
<organism evidence="2 3">
    <name type="scientific">Patagioenas fasciata monilis</name>
    <dbReference type="NCBI Taxonomy" id="372326"/>
    <lineage>
        <taxon>Eukaryota</taxon>
        <taxon>Metazoa</taxon>
        <taxon>Chordata</taxon>
        <taxon>Craniata</taxon>
        <taxon>Vertebrata</taxon>
        <taxon>Euteleostomi</taxon>
        <taxon>Archelosauria</taxon>
        <taxon>Archosauria</taxon>
        <taxon>Dinosauria</taxon>
        <taxon>Saurischia</taxon>
        <taxon>Theropoda</taxon>
        <taxon>Coelurosauria</taxon>
        <taxon>Aves</taxon>
        <taxon>Neognathae</taxon>
        <taxon>Neoaves</taxon>
        <taxon>Columbimorphae</taxon>
        <taxon>Columbiformes</taxon>
        <taxon>Columbidae</taxon>
        <taxon>Patagioenas</taxon>
    </lineage>
</organism>
<reference evidence="2 3" key="1">
    <citation type="submission" date="2016-02" db="EMBL/GenBank/DDBJ databases">
        <title>Band-tailed pigeon sequencing and assembly.</title>
        <authorList>
            <person name="Soares A.E."/>
            <person name="Novak B.J."/>
            <person name="Rice E.S."/>
            <person name="O'Connell B."/>
            <person name="Chang D."/>
            <person name="Weber S."/>
            <person name="Shapiro B."/>
        </authorList>
    </citation>
    <scope>NUCLEOTIDE SEQUENCE [LARGE SCALE GENOMIC DNA]</scope>
    <source>
        <strain evidence="2">BTP2013</strain>
        <tissue evidence="2">Blood</tissue>
    </source>
</reference>
<dbReference type="AlphaFoldDB" id="A0A1V4KUN5"/>
<gene>
    <name evidence="2" type="ORF">AV530_008200</name>
</gene>
<feature type="compositionally biased region" description="Polar residues" evidence="1">
    <location>
        <begin position="51"/>
        <end position="62"/>
    </location>
</feature>
<feature type="compositionally biased region" description="Low complexity" evidence="1">
    <location>
        <begin position="28"/>
        <end position="41"/>
    </location>
</feature>
<protein>
    <submittedName>
        <fullName evidence="2">Uncharacterized protein</fullName>
    </submittedName>
</protein>